<keyword evidence="3" id="KW-1185">Reference proteome</keyword>
<dbReference type="EMBL" id="CP152276">
    <property type="protein sequence ID" value="XAE43650.1"/>
    <property type="molecule type" value="Genomic_DNA"/>
</dbReference>
<dbReference type="Proteomes" id="UP001449795">
    <property type="component" value="Chromosome"/>
</dbReference>
<feature type="signal peptide" evidence="1">
    <location>
        <begin position="1"/>
        <end position="31"/>
    </location>
</feature>
<accession>A0ABZ3D7J7</accession>
<evidence type="ECO:0000256" key="1">
    <source>
        <dbReference type="SAM" id="SignalP"/>
    </source>
</evidence>
<dbReference type="RefSeq" id="WP_342629046.1">
    <property type="nucleotide sequence ID" value="NZ_CP152276.1"/>
</dbReference>
<organism evidence="2 3">
    <name type="scientific">Nguyenibacter vanlangensis</name>
    <dbReference type="NCBI Taxonomy" id="1216886"/>
    <lineage>
        <taxon>Bacteria</taxon>
        <taxon>Pseudomonadati</taxon>
        <taxon>Pseudomonadota</taxon>
        <taxon>Alphaproteobacteria</taxon>
        <taxon>Acetobacterales</taxon>
        <taxon>Acetobacteraceae</taxon>
        <taxon>Nguyenibacter</taxon>
    </lineage>
</organism>
<keyword evidence="1" id="KW-0732">Signal</keyword>
<gene>
    <name evidence="2" type="ORF">AAC691_04170</name>
</gene>
<protein>
    <recommendedName>
        <fullName evidence="4">YXWGXW repeat-containing protein</fullName>
    </recommendedName>
</protein>
<proteinExistence type="predicted"/>
<evidence type="ECO:0000313" key="3">
    <source>
        <dbReference type="Proteomes" id="UP001449795"/>
    </source>
</evidence>
<evidence type="ECO:0000313" key="2">
    <source>
        <dbReference type="EMBL" id="XAE43650.1"/>
    </source>
</evidence>
<name>A0ABZ3D7J7_9PROT</name>
<reference evidence="2 3" key="1">
    <citation type="submission" date="2024-04" db="EMBL/GenBank/DDBJ databases">
        <title>Complete genome sequence of Nguyenibacter vanlangesis HBCM-1154, a strain capable of nitrogen fixation, IAA production, and phosphorus solubilization isolated from sugarcane soil.</title>
        <authorList>
            <person name="MY HANH P."/>
        </authorList>
    </citation>
    <scope>NUCLEOTIDE SEQUENCE [LARGE SCALE GENOMIC DNA]</scope>
    <source>
        <strain evidence="2 3">HBCM 1154</strain>
    </source>
</reference>
<evidence type="ECO:0008006" key="4">
    <source>
        <dbReference type="Google" id="ProtNLM"/>
    </source>
</evidence>
<sequence>MSRQSLRRAVLALGVMAGSAFVTYDATSAQAQVYGPVAPGWAPSPLPPPRAEIIPPPRGPEWIWRRGGWDWINGRYVWVPGRYVRYGARGAWGGGHWMRRGPRWVWVRPGWR</sequence>
<feature type="chain" id="PRO_5047275421" description="YXWGXW repeat-containing protein" evidence="1">
    <location>
        <begin position="32"/>
        <end position="112"/>
    </location>
</feature>